<dbReference type="OMA" id="NGFFVHE"/>
<evidence type="ECO:0000256" key="6">
    <source>
        <dbReference type="SAM" id="Phobius"/>
    </source>
</evidence>
<protein>
    <submittedName>
        <fullName evidence="7">Uncharacterized protein</fullName>
    </submittedName>
</protein>
<feature type="transmembrane region" description="Helical" evidence="6">
    <location>
        <begin position="169"/>
        <end position="190"/>
    </location>
</feature>
<keyword evidence="5 6" id="KW-0472">Membrane</keyword>
<keyword evidence="3" id="KW-0256">Endoplasmic reticulum</keyword>
<accession>A0A388JK46</accession>
<sequence>MEHGDTAVQSHHGEPCSFELLDQQPFLGLQFRSTERIRTLLRKVSRLKIIPERLLSEVNRCISSADGDPIPFSVLRDACTLLKERERGRCHQGSATTNNGFFVHEVLAGSGLALPIPKPRNKSAELRQRLARLQEAADARSYEELVKDVTKNERAQKEKEFFSSYKDQLGFGLHVIVTMFTGYAFGHMLFRSQFHNDPAMNAAGGTLGLIAGMLIETLLFIIQASRIS</sequence>
<evidence type="ECO:0000256" key="2">
    <source>
        <dbReference type="ARBA" id="ARBA00022692"/>
    </source>
</evidence>
<gene>
    <name evidence="7" type="ORF">CBR_g88177</name>
</gene>
<evidence type="ECO:0000256" key="5">
    <source>
        <dbReference type="ARBA" id="ARBA00023136"/>
    </source>
</evidence>
<evidence type="ECO:0000256" key="3">
    <source>
        <dbReference type="ARBA" id="ARBA00022824"/>
    </source>
</evidence>
<comment type="caution">
    <text evidence="7">The sequence shown here is derived from an EMBL/GenBank/DDBJ whole genome shotgun (WGS) entry which is preliminary data.</text>
</comment>
<evidence type="ECO:0000256" key="1">
    <source>
        <dbReference type="ARBA" id="ARBA00004477"/>
    </source>
</evidence>
<comment type="subcellular location">
    <subcellularLocation>
        <location evidence="1">Endoplasmic reticulum membrane</location>
        <topology evidence="1">Multi-pass membrane protein</topology>
    </subcellularLocation>
</comment>
<dbReference type="Gramene" id="GBG42468">
    <property type="protein sequence ID" value="GBG42468"/>
    <property type="gene ID" value="CBR_g88177"/>
</dbReference>
<evidence type="ECO:0000313" key="8">
    <source>
        <dbReference type="Proteomes" id="UP000265515"/>
    </source>
</evidence>
<keyword evidence="2 6" id="KW-0812">Transmembrane</keyword>
<evidence type="ECO:0000256" key="4">
    <source>
        <dbReference type="ARBA" id="ARBA00022989"/>
    </source>
</evidence>
<dbReference type="GO" id="GO:0005789">
    <property type="term" value="C:endoplasmic reticulum membrane"/>
    <property type="evidence" value="ECO:0007669"/>
    <property type="project" value="UniProtKB-SubCell"/>
</dbReference>
<feature type="transmembrane region" description="Helical" evidence="6">
    <location>
        <begin position="202"/>
        <end position="222"/>
    </location>
</feature>
<dbReference type="EMBL" id="BFEA01009112">
    <property type="protein sequence ID" value="GBG42468.1"/>
    <property type="molecule type" value="Genomic_DNA"/>
</dbReference>
<dbReference type="PANTHER" id="PTHR31394:SF1">
    <property type="entry name" value="TRANSMEMBRANE PROTEIN 199"/>
    <property type="match status" value="1"/>
</dbReference>
<dbReference type="InterPro" id="IPR021013">
    <property type="entry name" value="ATPase_Vma12"/>
</dbReference>
<keyword evidence="4 6" id="KW-1133">Transmembrane helix</keyword>
<dbReference type="GO" id="GO:0070072">
    <property type="term" value="P:vacuolar proton-transporting V-type ATPase complex assembly"/>
    <property type="evidence" value="ECO:0007669"/>
    <property type="project" value="InterPro"/>
</dbReference>
<organism evidence="7 8">
    <name type="scientific">Chara braunii</name>
    <name type="common">Braun's stonewort</name>
    <dbReference type="NCBI Taxonomy" id="69332"/>
    <lineage>
        <taxon>Eukaryota</taxon>
        <taxon>Viridiplantae</taxon>
        <taxon>Streptophyta</taxon>
        <taxon>Charophyceae</taxon>
        <taxon>Charales</taxon>
        <taxon>Characeae</taxon>
        <taxon>Chara</taxon>
    </lineage>
</organism>
<proteinExistence type="predicted"/>
<keyword evidence="8" id="KW-1185">Reference proteome</keyword>
<dbReference type="Pfam" id="PF11712">
    <property type="entry name" value="Vma12"/>
    <property type="match status" value="1"/>
</dbReference>
<dbReference type="OrthoDB" id="2018698at2759"/>
<name>A0A388JK46_CHABU</name>
<dbReference type="PANTHER" id="PTHR31394">
    <property type="entry name" value="TRANSMEMBRANE PROTEIN 199"/>
    <property type="match status" value="1"/>
</dbReference>
<dbReference type="Proteomes" id="UP000265515">
    <property type="component" value="Unassembled WGS sequence"/>
</dbReference>
<evidence type="ECO:0000313" key="7">
    <source>
        <dbReference type="EMBL" id="GBG42468.1"/>
    </source>
</evidence>
<reference evidence="7 8" key="1">
    <citation type="journal article" date="2018" name="Cell">
        <title>The Chara Genome: Secondary Complexity and Implications for Plant Terrestrialization.</title>
        <authorList>
            <person name="Nishiyama T."/>
            <person name="Sakayama H."/>
            <person name="Vries J.D."/>
            <person name="Buschmann H."/>
            <person name="Saint-Marcoux D."/>
            <person name="Ullrich K.K."/>
            <person name="Haas F.B."/>
            <person name="Vanderstraeten L."/>
            <person name="Becker D."/>
            <person name="Lang D."/>
            <person name="Vosolsobe S."/>
            <person name="Rombauts S."/>
            <person name="Wilhelmsson P.K.I."/>
            <person name="Janitza P."/>
            <person name="Kern R."/>
            <person name="Heyl A."/>
            <person name="Rumpler F."/>
            <person name="Villalobos L.I.A.C."/>
            <person name="Clay J.M."/>
            <person name="Skokan R."/>
            <person name="Toyoda A."/>
            <person name="Suzuki Y."/>
            <person name="Kagoshima H."/>
            <person name="Schijlen E."/>
            <person name="Tajeshwar N."/>
            <person name="Catarino B."/>
            <person name="Hetherington A.J."/>
            <person name="Saltykova A."/>
            <person name="Bonnot C."/>
            <person name="Breuninger H."/>
            <person name="Symeonidi A."/>
            <person name="Radhakrishnan G.V."/>
            <person name="Van Nieuwerburgh F."/>
            <person name="Deforce D."/>
            <person name="Chang C."/>
            <person name="Karol K.G."/>
            <person name="Hedrich R."/>
            <person name="Ulvskov P."/>
            <person name="Glockner G."/>
            <person name="Delwiche C.F."/>
            <person name="Petrasek J."/>
            <person name="Van de Peer Y."/>
            <person name="Friml J."/>
            <person name="Beilby M."/>
            <person name="Dolan L."/>
            <person name="Kohara Y."/>
            <person name="Sugano S."/>
            <person name="Fujiyama A."/>
            <person name="Delaux P.-M."/>
            <person name="Quint M."/>
            <person name="TheiBen G."/>
            <person name="Hagemann M."/>
            <person name="Harholt J."/>
            <person name="Dunand C."/>
            <person name="Zachgo S."/>
            <person name="Langdale J."/>
            <person name="Maumus F."/>
            <person name="Straeten D.V.D."/>
            <person name="Gould S.B."/>
            <person name="Rensing S.A."/>
        </authorList>
    </citation>
    <scope>NUCLEOTIDE SEQUENCE [LARGE SCALE GENOMIC DNA]</scope>
    <source>
        <strain evidence="7 8">S276</strain>
    </source>
</reference>
<dbReference type="AlphaFoldDB" id="A0A388JK46"/>